<dbReference type="OrthoDB" id="438268at2759"/>
<dbReference type="InterPro" id="IPR003599">
    <property type="entry name" value="Ig_sub"/>
</dbReference>
<dbReference type="InterPro" id="IPR036116">
    <property type="entry name" value="FN3_sf"/>
</dbReference>
<evidence type="ECO:0000313" key="8">
    <source>
        <dbReference type="EMBL" id="CAH1106112.1"/>
    </source>
</evidence>
<feature type="transmembrane region" description="Helical" evidence="4">
    <location>
        <begin position="830"/>
        <end position="852"/>
    </location>
</feature>
<dbReference type="FunFam" id="2.60.40.10:FF:000032">
    <property type="entry name" value="palladin isoform X1"/>
    <property type="match status" value="1"/>
</dbReference>
<dbReference type="PANTHER" id="PTHR44170:SF54">
    <property type="entry name" value="FI24025P1"/>
    <property type="match status" value="1"/>
</dbReference>
<dbReference type="GO" id="GO:0030154">
    <property type="term" value="P:cell differentiation"/>
    <property type="evidence" value="ECO:0007669"/>
    <property type="project" value="UniProtKB-ARBA"/>
</dbReference>
<dbReference type="CDD" id="cd00096">
    <property type="entry name" value="Ig"/>
    <property type="match status" value="1"/>
</dbReference>
<keyword evidence="3" id="KW-0393">Immunoglobulin domain</keyword>
<evidence type="ECO:0000259" key="6">
    <source>
        <dbReference type="PROSITE" id="PS50835"/>
    </source>
</evidence>
<evidence type="ECO:0008006" key="10">
    <source>
        <dbReference type="Google" id="ProtNLM"/>
    </source>
</evidence>
<feature type="domain" description="Fibronectin type-III" evidence="7">
    <location>
        <begin position="506"/>
        <end position="601"/>
    </location>
</feature>
<dbReference type="AlphaFoldDB" id="A0A9P0CWT5"/>
<dbReference type="Gene3D" id="2.60.40.10">
    <property type="entry name" value="Immunoglobulins"/>
    <property type="match status" value="8"/>
</dbReference>
<dbReference type="SUPFAM" id="SSF48726">
    <property type="entry name" value="Immunoglobulin"/>
    <property type="match status" value="4"/>
</dbReference>
<feature type="chain" id="PRO_5040395886" description="Protogenin" evidence="5">
    <location>
        <begin position="18"/>
        <end position="1067"/>
    </location>
</feature>
<feature type="domain" description="Ig-like" evidence="6">
    <location>
        <begin position="137"/>
        <end position="223"/>
    </location>
</feature>
<dbReference type="Pfam" id="PF13927">
    <property type="entry name" value="Ig_3"/>
    <property type="match status" value="3"/>
</dbReference>
<evidence type="ECO:0000256" key="3">
    <source>
        <dbReference type="ARBA" id="ARBA00023319"/>
    </source>
</evidence>
<evidence type="ECO:0000256" key="1">
    <source>
        <dbReference type="ARBA" id="ARBA00022737"/>
    </source>
</evidence>
<feature type="domain" description="Fibronectin type-III" evidence="7">
    <location>
        <begin position="415"/>
        <end position="505"/>
    </location>
</feature>
<keyword evidence="9" id="KW-1185">Reference proteome</keyword>
<dbReference type="CDD" id="cd00063">
    <property type="entry name" value="FN3"/>
    <property type="match status" value="4"/>
</dbReference>
<dbReference type="InterPro" id="IPR036179">
    <property type="entry name" value="Ig-like_dom_sf"/>
</dbReference>
<keyword evidence="4" id="KW-0472">Membrane</keyword>
<dbReference type="InterPro" id="IPR007110">
    <property type="entry name" value="Ig-like_dom"/>
</dbReference>
<dbReference type="GO" id="GO:0098609">
    <property type="term" value="P:cell-cell adhesion"/>
    <property type="evidence" value="ECO:0007669"/>
    <property type="project" value="TreeGrafter"/>
</dbReference>
<proteinExistence type="predicted"/>
<keyword evidence="4" id="KW-0812">Transmembrane</keyword>
<dbReference type="Proteomes" id="UP001153636">
    <property type="component" value="Chromosome 2"/>
</dbReference>
<dbReference type="SMART" id="SM00408">
    <property type="entry name" value="IGc2"/>
    <property type="match status" value="4"/>
</dbReference>
<feature type="domain" description="Fibronectin type-III" evidence="7">
    <location>
        <begin position="713"/>
        <end position="815"/>
    </location>
</feature>
<feature type="domain" description="Ig-like" evidence="6">
    <location>
        <begin position="34"/>
        <end position="125"/>
    </location>
</feature>
<dbReference type="InterPro" id="IPR013783">
    <property type="entry name" value="Ig-like_fold"/>
</dbReference>
<keyword evidence="5" id="KW-0732">Signal</keyword>
<feature type="signal peptide" evidence="5">
    <location>
        <begin position="1"/>
        <end position="17"/>
    </location>
</feature>
<dbReference type="GO" id="GO:0009653">
    <property type="term" value="P:anatomical structure morphogenesis"/>
    <property type="evidence" value="ECO:0007669"/>
    <property type="project" value="UniProtKB-ARBA"/>
</dbReference>
<dbReference type="PANTHER" id="PTHR44170">
    <property type="entry name" value="PROTEIN SIDEKICK"/>
    <property type="match status" value="1"/>
</dbReference>
<keyword evidence="1" id="KW-0677">Repeat</keyword>
<dbReference type="Pfam" id="PF00041">
    <property type="entry name" value="fn3"/>
    <property type="match status" value="4"/>
</dbReference>
<evidence type="ECO:0000259" key="7">
    <source>
        <dbReference type="PROSITE" id="PS50853"/>
    </source>
</evidence>
<dbReference type="InterPro" id="IPR003961">
    <property type="entry name" value="FN3_dom"/>
</dbReference>
<dbReference type="SUPFAM" id="SSF49265">
    <property type="entry name" value="Fibronectin type III"/>
    <property type="match status" value="2"/>
</dbReference>
<gene>
    <name evidence="8" type="ORF">PSYICH_LOCUS6392</name>
</gene>
<dbReference type="InterPro" id="IPR003598">
    <property type="entry name" value="Ig_sub2"/>
</dbReference>
<dbReference type="InterPro" id="IPR013098">
    <property type="entry name" value="Ig_I-set"/>
</dbReference>
<reference evidence="8" key="1">
    <citation type="submission" date="2022-01" db="EMBL/GenBank/DDBJ databases">
        <authorList>
            <person name="King R."/>
        </authorList>
    </citation>
    <scope>NUCLEOTIDE SEQUENCE</scope>
</reference>
<dbReference type="PRINTS" id="PR00014">
    <property type="entry name" value="FNTYPEIII"/>
</dbReference>
<dbReference type="PROSITE" id="PS50835">
    <property type="entry name" value="IG_LIKE"/>
    <property type="match status" value="4"/>
</dbReference>
<accession>A0A9P0CWT5</accession>
<dbReference type="Pfam" id="PF07679">
    <property type="entry name" value="I-set"/>
    <property type="match status" value="1"/>
</dbReference>
<dbReference type="SMART" id="SM00409">
    <property type="entry name" value="IG"/>
    <property type="match status" value="4"/>
</dbReference>
<organism evidence="8 9">
    <name type="scientific">Psylliodes chrysocephalus</name>
    <dbReference type="NCBI Taxonomy" id="3402493"/>
    <lineage>
        <taxon>Eukaryota</taxon>
        <taxon>Metazoa</taxon>
        <taxon>Ecdysozoa</taxon>
        <taxon>Arthropoda</taxon>
        <taxon>Hexapoda</taxon>
        <taxon>Insecta</taxon>
        <taxon>Pterygota</taxon>
        <taxon>Neoptera</taxon>
        <taxon>Endopterygota</taxon>
        <taxon>Coleoptera</taxon>
        <taxon>Polyphaga</taxon>
        <taxon>Cucujiformia</taxon>
        <taxon>Chrysomeloidea</taxon>
        <taxon>Chrysomelidae</taxon>
        <taxon>Galerucinae</taxon>
        <taxon>Alticini</taxon>
        <taxon>Psylliodes</taxon>
    </lineage>
</organism>
<evidence type="ECO:0000256" key="4">
    <source>
        <dbReference type="SAM" id="Phobius"/>
    </source>
</evidence>
<evidence type="ECO:0000256" key="2">
    <source>
        <dbReference type="ARBA" id="ARBA00023157"/>
    </source>
</evidence>
<dbReference type="EMBL" id="OV651814">
    <property type="protein sequence ID" value="CAH1106112.1"/>
    <property type="molecule type" value="Genomic_DNA"/>
</dbReference>
<feature type="domain" description="Fibronectin type-III" evidence="7">
    <location>
        <begin position="617"/>
        <end position="709"/>
    </location>
</feature>
<keyword evidence="4" id="KW-1133">Transmembrane helix</keyword>
<evidence type="ECO:0000313" key="9">
    <source>
        <dbReference type="Proteomes" id="UP001153636"/>
    </source>
</evidence>
<sequence>MAWRILQFGALFAIGYTLESNSDSAFGSAAFETPNIELSLKLTDPQDVIVQKEQSALFRCQVESRKGPVQITWFHNDEKIVEDSNWIIRDNGNLYIPKVTTGKSSNDILGEYQCLARNRVGALLSNVAKLKVATMEKEFSTNPVNSTVYLSQPIILRCGIHSTPPADIQWEFNNDPILPHQTSYVPLPNGVLLIQNSQSSHSGTFRCKATHNLLNKIKYSKIAYMTVLSELPKATVPSFLPLDVSSNITVMSGEKLTLYCPVMGWPIPTVQWLNNDIVIGNNSVLEVPDIKTNDAGNYICTAYNNEGRISQNFNVIVRQKPVFTVKPNSKSYPAAITARLDCRATGAPEPRIFWLKDGKPLKFDSRVRKQTNGVIFSHTITNDSGMYQCVAVNLVGRVWTAVQIDIINISQTPKPPQNLKCRPYNSSTICLSWKSPINVSVTGYSVHSFYNDSGTESVGPDYAINVTSMDAGGLARNTEYTFYVRLYSTGASDPSEKVTCRTGINGNRNLHIERYNDSSVILKWSEISTDLSCNGEKYPYKVQWKADWQIQTSQTRKRSFVLTGLGPGLEYNFRVVSSNKDDKEVGVWKSYFVPDLPTNSTINDTENNTASEAAPRPPLHVNAMAVSPFVVKVNWANVDKSAKFFTICYRIDQEKNSCEDGKFVNSTTNKIRIKKLKPNTMYEFKVRAHNSDGASGNFSKPVYAVTLADVPSAVTDLKYKVINASTVYLHWHKPKEMGTNKIQKYIISYTPDINWPLEKWPNATVYAKGDGLFEESMVLGNLNFTTHYKILVMAVSDIGVGKPATLDVTTKIQDAEAEISTTDVKYNQKVGFIVGTIIALLCIICCISCILLRRKCVKRRALARSRMASSNNYYPAVAHYASQVGAVQVRLEETCEADEQESQFLVTDGIATNIPSVQTDHIDSKGGEEFPNGHTNGTAKPYMNGHVHITENPQYYAFNCNGQKSKNPEKLASLRFEEDSNSNVKPSKFYDLHKLFENSKKLKSSSHHRCNPHFGQNEEMRNSCDEVHSSESSRDVSLNGTQTTCLNESLNITDKNRRQSPILGPNG</sequence>
<dbReference type="GO" id="GO:0016020">
    <property type="term" value="C:membrane"/>
    <property type="evidence" value="ECO:0007669"/>
    <property type="project" value="UniProtKB-SubCell"/>
</dbReference>
<evidence type="ECO:0000256" key="5">
    <source>
        <dbReference type="SAM" id="SignalP"/>
    </source>
</evidence>
<keyword evidence="2" id="KW-1015">Disulfide bond</keyword>
<dbReference type="PROSITE" id="PS50853">
    <property type="entry name" value="FN3"/>
    <property type="match status" value="4"/>
</dbReference>
<name>A0A9P0CWT5_9CUCU</name>
<dbReference type="SMART" id="SM00060">
    <property type="entry name" value="FN3"/>
    <property type="match status" value="4"/>
</dbReference>
<protein>
    <recommendedName>
        <fullName evidence="10">Protogenin</fullName>
    </recommendedName>
</protein>
<feature type="domain" description="Ig-like" evidence="6">
    <location>
        <begin position="321"/>
        <end position="393"/>
    </location>
</feature>
<feature type="domain" description="Ig-like" evidence="6">
    <location>
        <begin position="237"/>
        <end position="316"/>
    </location>
</feature>